<dbReference type="HOGENOM" id="CLU_935032_0_0_1"/>
<evidence type="ECO:0000256" key="1">
    <source>
        <dbReference type="SAM" id="MobiDB-lite"/>
    </source>
</evidence>
<accession>A0A0E0LX67</accession>
<dbReference type="Proteomes" id="UP000026962">
    <property type="component" value="Chromosome 8"/>
</dbReference>
<reference evidence="2" key="1">
    <citation type="submission" date="2015-04" db="UniProtKB">
        <authorList>
            <consortium name="EnsemblPlants"/>
        </authorList>
    </citation>
    <scope>IDENTIFICATION</scope>
</reference>
<organism evidence="2">
    <name type="scientific">Oryza punctata</name>
    <name type="common">Red rice</name>
    <dbReference type="NCBI Taxonomy" id="4537"/>
    <lineage>
        <taxon>Eukaryota</taxon>
        <taxon>Viridiplantae</taxon>
        <taxon>Streptophyta</taxon>
        <taxon>Embryophyta</taxon>
        <taxon>Tracheophyta</taxon>
        <taxon>Spermatophyta</taxon>
        <taxon>Magnoliopsida</taxon>
        <taxon>Liliopsida</taxon>
        <taxon>Poales</taxon>
        <taxon>Poaceae</taxon>
        <taxon>BOP clade</taxon>
        <taxon>Oryzoideae</taxon>
        <taxon>Oryzeae</taxon>
        <taxon>Oryzinae</taxon>
        <taxon>Oryza</taxon>
    </lineage>
</organism>
<evidence type="ECO:0000313" key="2">
    <source>
        <dbReference type="EnsemblPlants" id="OPUNC08G19450.1"/>
    </source>
</evidence>
<proteinExistence type="predicted"/>
<dbReference type="EnsemblPlants" id="OPUNC08G19450.1">
    <property type="protein sequence ID" value="OPUNC08G19450.1"/>
    <property type="gene ID" value="OPUNC08G19450"/>
</dbReference>
<keyword evidence="3" id="KW-1185">Reference proteome</keyword>
<feature type="compositionally biased region" description="Low complexity" evidence="1">
    <location>
        <begin position="251"/>
        <end position="273"/>
    </location>
</feature>
<name>A0A0E0LX67_ORYPU</name>
<protein>
    <submittedName>
        <fullName evidence="2">Uncharacterized protein</fullName>
    </submittedName>
</protein>
<dbReference type="AlphaFoldDB" id="A0A0E0LX67"/>
<dbReference type="Gramene" id="OPUNC08G19450.1">
    <property type="protein sequence ID" value="OPUNC08G19450.1"/>
    <property type="gene ID" value="OPUNC08G19450"/>
</dbReference>
<sequence>MKQHIGITNIPVISAIPTYWQIIRISHLCHPSSVSSLEKITNHWQSRQALNPYLSAPFAWPGPARQSSPLSQWSSAPASRPLNLAPLELSLAAEFEENAVASSELIADAELIPIPARRYRAFHPHPVIGRKDAVTRRRIDGAPARVRRGPRRWMGGREESASGRVGIGWRWRKAATVELVLACRPAPPSYCRRLDPRHHELIPPPEREGGEEGAVGMVGDGARARARRAQPLVLLPAADLARRYRRRRLMLPAPANSTPSSLRAASSSAPTTSFMPPRRVYLPRSARGGDGGRRSGRG</sequence>
<feature type="region of interest" description="Disordered" evidence="1">
    <location>
        <begin position="251"/>
        <end position="298"/>
    </location>
</feature>
<evidence type="ECO:0000313" key="3">
    <source>
        <dbReference type="Proteomes" id="UP000026962"/>
    </source>
</evidence>
<reference evidence="2" key="2">
    <citation type="submission" date="2018-05" db="EMBL/GenBank/DDBJ databases">
        <title>OpunRS2 (Oryza punctata Reference Sequence Version 2).</title>
        <authorList>
            <person name="Zhang J."/>
            <person name="Kudrna D."/>
            <person name="Lee S."/>
            <person name="Talag J."/>
            <person name="Welchert J."/>
            <person name="Wing R.A."/>
        </authorList>
    </citation>
    <scope>NUCLEOTIDE SEQUENCE [LARGE SCALE GENOMIC DNA]</scope>
</reference>